<accession>A0A6N2ZBL2</accession>
<evidence type="ECO:0000256" key="1">
    <source>
        <dbReference type="ARBA" id="ARBA00022801"/>
    </source>
</evidence>
<organism evidence="3">
    <name type="scientific">Peptoniphilus gorbachii</name>
    <dbReference type="NCBI Taxonomy" id="411567"/>
    <lineage>
        <taxon>Bacteria</taxon>
        <taxon>Bacillati</taxon>
        <taxon>Bacillota</taxon>
        <taxon>Tissierellia</taxon>
        <taxon>Tissierellales</taxon>
        <taxon>Peptoniphilaceae</taxon>
        <taxon>Peptoniphilus</taxon>
    </lineage>
</organism>
<dbReference type="InterPro" id="IPR041796">
    <property type="entry name" value="Mre11_N"/>
</dbReference>
<gene>
    <name evidence="3" type="primary">yhaO</name>
    <name evidence="3" type="ORF">PGLFYP46_01002</name>
</gene>
<dbReference type="Gene3D" id="3.60.21.10">
    <property type="match status" value="1"/>
</dbReference>
<dbReference type="SUPFAM" id="SSF56300">
    <property type="entry name" value="Metallo-dependent phosphatases"/>
    <property type="match status" value="1"/>
</dbReference>
<sequence>MKIIHAGDLHLKKFYRGRLPLDVTNKLLEDIWRALKDLADFSNEVEADIFLIAGDLFEREFFNLKDLKRLLDIIQGIKAKVFLVFGNHDFLSKDNLFLKVSLPENLYIFKSELDFYELSDLKTRIYGISYDNFNFKKDFSNIKLDKNFINIGLFHSDLKDERYMPLDENFMREFNYLALGHIHKRGKVSNNAYYSGSLIPLSFKDEGERGIIFLDDEKKTIEFKNFSKREFVNLDVKIDSHMTFSEILNNIQDKIKEDNLYRITLRGKSTHKIEIERFLRENLSAFYFEINNELIQTLEDDFEIKDKYILDLLDSFSNDEIGKAARELCKDYILEQYYDI</sequence>
<dbReference type="GO" id="GO:0016787">
    <property type="term" value="F:hydrolase activity"/>
    <property type="evidence" value="ECO:0007669"/>
    <property type="project" value="UniProtKB-KW"/>
</dbReference>
<name>A0A6N2ZBL2_9FIRM</name>
<dbReference type="InterPro" id="IPR004843">
    <property type="entry name" value="Calcineurin-like_PHP"/>
</dbReference>
<evidence type="ECO:0000259" key="2">
    <source>
        <dbReference type="Pfam" id="PF00149"/>
    </source>
</evidence>
<keyword evidence="1" id="KW-0378">Hydrolase</keyword>
<dbReference type="AlphaFoldDB" id="A0A6N2ZBL2"/>
<reference evidence="3" key="1">
    <citation type="submission" date="2019-11" db="EMBL/GenBank/DDBJ databases">
        <authorList>
            <person name="Feng L."/>
        </authorList>
    </citation>
    <scope>NUCLEOTIDE SEQUENCE</scope>
    <source>
        <strain evidence="3">PgorbachiiLFYP46</strain>
    </source>
</reference>
<dbReference type="Pfam" id="PF00149">
    <property type="entry name" value="Metallophos"/>
    <property type="match status" value="1"/>
</dbReference>
<feature type="domain" description="Calcineurin-like phosphoesterase" evidence="2">
    <location>
        <begin position="1"/>
        <end position="184"/>
    </location>
</feature>
<dbReference type="CDD" id="cd00840">
    <property type="entry name" value="MPP_Mre11_N"/>
    <property type="match status" value="1"/>
</dbReference>
<dbReference type="InterPro" id="IPR029052">
    <property type="entry name" value="Metallo-depent_PP-like"/>
</dbReference>
<dbReference type="PANTHER" id="PTHR30337">
    <property type="entry name" value="COMPONENT OF ATP-DEPENDENT DSDNA EXONUCLEASE"/>
    <property type="match status" value="1"/>
</dbReference>
<dbReference type="RefSeq" id="WP_156700559.1">
    <property type="nucleotide sequence ID" value="NZ_CACRUP010000004.1"/>
</dbReference>
<dbReference type="EMBL" id="CACRUP010000004">
    <property type="protein sequence ID" value="VYT76694.1"/>
    <property type="molecule type" value="Genomic_DNA"/>
</dbReference>
<dbReference type="InterPro" id="IPR050535">
    <property type="entry name" value="DNA_Repair-Maintenance_Comp"/>
</dbReference>
<evidence type="ECO:0000313" key="3">
    <source>
        <dbReference type="EMBL" id="VYT76694.1"/>
    </source>
</evidence>
<protein>
    <submittedName>
        <fullName evidence="3">Putative metallophosphoesterase YhaO</fullName>
    </submittedName>
</protein>
<proteinExistence type="predicted"/>